<evidence type="ECO:0000256" key="1">
    <source>
        <dbReference type="SAM" id="MobiDB-lite"/>
    </source>
</evidence>
<feature type="compositionally biased region" description="Low complexity" evidence="1">
    <location>
        <begin position="88"/>
        <end position="104"/>
    </location>
</feature>
<gene>
    <name evidence="2" type="ORF">CB0940_00990</name>
    <name evidence="3" type="ORF">RHO25_001021</name>
</gene>
<name>A0A2G5IC12_CERBT</name>
<sequence>MFRNTTPKRLRPNRAARQPAFLNQNGRPLYYKDIYRSRDSGEDDEGSAQHCESESDSDVPVHTPSKKGRKDQSLRDSGRKKKELAKVSNKGSKGSAISISSGSEESGEEDVLSSSKSTDRRPRDPNEDPEYQIAPILNSKHSLPTAEVRRLKARKCGLFSGAFGMSIKALRTVEYEGAVADDEQSEVPVEDTFGGRAKRGMVKRRSASRTIIKQQLAERVAARKLAQKAERKARRQVGKKAAMVAGTTNHKGQRVGTKSSKTASKARSKPKMRTSIGSKSSKPAAQQHGGALRAAVVMVDNRGINFAEYQRYDSD</sequence>
<evidence type="ECO:0000313" key="4">
    <source>
        <dbReference type="Proteomes" id="UP000230605"/>
    </source>
</evidence>
<dbReference type="EMBL" id="CP134184">
    <property type="protein sequence ID" value="WPA96414.1"/>
    <property type="molecule type" value="Genomic_DNA"/>
</dbReference>
<dbReference type="Proteomes" id="UP001302367">
    <property type="component" value="Chromosome 1"/>
</dbReference>
<accession>A0A2G5IC12</accession>
<evidence type="ECO:0000313" key="2">
    <source>
        <dbReference type="EMBL" id="PIB02325.1"/>
    </source>
</evidence>
<evidence type="ECO:0000313" key="5">
    <source>
        <dbReference type="Proteomes" id="UP001302367"/>
    </source>
</evidence>
<reference evidence="3 5" key="2">
    <citation type="submission" date="2023-09" db="EMBL/GenBank/DDBJ databases">
        <title>Complete-Gapless Cercospora beticola genome.</title>
        <authorList>
            <person name="Wyatt N.A."/>
            <person name="Spanner R.E."/>
            <person name="Bolton M.D."/>
        </authorList>
    </citation>
    <scope>NUCLEOTIDE SEQUENCE [LARGE SCALE GENOMIC DNA]</scope>
    <source>
        <strain evidence="3">Cb09-40</strain>
    </source>
</reference>
<organism evidence="2 4">
    <name type="scientific">Cercospora beticola</name>
    <name type="common">Sugarbeet leaf spot fungus</name>
    <dbReference type="NCBI Taxonomy" id="122368"/>
    <lineage>
        <taxon>Eukaryota</taxon>
        <taxon>Fungi</taxon>
        <taxon>Dikarya</taxon>
        <taxon>Ascomycota</taxon>
        <taxon>Pezizomycotina</taxon>
        <taxon>Dothideomycetes</taxon>
        <taxon>Dothideomycetidae</taxon>
        <taxon>Mycosphaerellales</taxon>
        <taxon>Mycosphaerellaceae</taxon>
        <taxon>Cercospora</taxon>
    </lineage>
</organism>
<feature type="region of interest" description="Disordered" evidence="1">
    <location>
        <begin position="1"/>
        <end position="138"/>
    </location>
</feature>
<proteinExistence type="predicted"/>
<feature type="region of interest" description="Disordered" evidence="1">
    <location>
        <begin position="231"/>
        <end position="291"/>
    </location>
</feature>
<feature type="compositionally biased region" description="Polar residues" evidence="1">
    <location>
        <begin position="275"/>
        <end position="284"/>
    </location>
</feature>
<dbReference type="OrthoDB" id="3649191at2759"/>
<dbReference type="AlphaFoldDB" id="A0A2G5IC12"/>
<dbReference type="EMBL" id="LKMD01000100">
    <property type="protein sequence ID" value="PIB02325.1"/>
    <property type="molecule type" value="Genomic_DNA"/>
</dbReference>
<feature type="compositionally biased region" description="Basic and acidic residues" evidence="1">
    <location>
        <begin position="117"/>
        <end position="126"/>
    </location>
</feature>
<protein>
    <submittedName>
        <fullName evidence="2">Uncharacterized protein</fullName>
    </submittedName>
</protein>
<feature type="compositionally biased region" description="Basic residues" evidence="1">
    <location>
        <begin position="1"/>
        <end position="14"/>
    </location>
</feature>
<dbReference type="Proteomes" id="UP000230605">
    <property type="component" value="Chromosome 1"/>
</dbReference>
<reference evidence="2 4" key="1">
    <citation type="submission" date="2015-10" db="EMBL/GenBank/DDBJ databases">
        <title>The cercosporin biosynthetic gene cluster was horizontally transferred to several fungal lineages and shown to be expanded in Cercospora beticola based on microsynteny with recipient genomes.</title>
        <authorList>
            <person name="De Jonge R."/>
            <person name="Ebert M.K."/>
            <person name="Suttle J.C."/>
            <person name="Jurick Ii W.M."/>
            <person name="Secor G.A."/>
            <person name="Thomma B.P."/>
            <person name="Van De Peer Y."/>
            <person name="Bolton M.D."/>
        </authorList>
    </citation>
    <scope>NUCLEOTIDE SEQUENCE [LARGE SCALE GENOMIC DNA]</scope>
    <source>
        <strain evidence="2 4">09-40</strain>
    </source>
</reference>
<evidence type="ECO:0000313" key="3">
    <source>
        <dbReference type="EMBL" id="WPA96414.1"/>
    </source>
</evidence>
<keyword evidence="5" id="KW-1185">Reference proteome</keyword>